<evidence type="ECO:0000256" key="1">
    <source>
        <dbReference type="ARBA" id="ARBA00008791"/>
    </source>
</evidence>
<dbReference type="RefSeq" id="WP_145673307.1">
    <property type="nucleotide sequence ID" value="NZ_VIWO01000009.1"/>
</dbReference>
<evidence type="ECO:0000313" key="5">
    <source>
        <dbReference type="Proteomes" id="UP000320811"/>
    </source>
</evidence>
<dbReference type="PANTHER" id="PTHR46268">
    <property type="entry name" value="STRESS RESPONSE PROTEIN NHAX"/>
    <property type="match status" value="1"/>
</dbReference>
<name>A0A561PAZ4_9BACT</name>
<sequence>MKKILIAIDGGVLSEKIAQKGYELAKEAATEVALVYVVDTEITTGEGGYTTSDLINTYKEEGKEILERLKRKLSNKDIWIFTEVGNPAKTIIKLANEWDANMIVIGTHGRTGLNHLLMGSVAEHVIRHATVPVLVISAKVK</sequence>
<keyword evidence="5" id="KW-1185">Reference proteome</keyword>
<comment type="similarity">
    <text evidence="1 2">Belongs to the universal stress protein A family.</text>
</comment>
<dbReference type="InterPro" id="IPR014729">
    <property type="entry name" value="Rossmann-like_a/b/a_fold"/>
</dbReference>
<dbReference type="SUPFAM" id="SSF52402">
    <property type="entry name" value="Adenine nucleotide alpha hydrolases-like"/>
    <property type="match status" value="1"/>
</dbReference>
<dbReference type="PANTHER" id="PTHR46268:SF6">
    <property type="entry name" value="UNIVERSAL STRESS PROTEIN UP12"/>
    <property type="match status" value="1"/>
</dbReference>
<gene>
    <name evidence="4" type="ORF">FHW36_10990</name>
</gene>
<dbReference type="CDD" id="cd00293">
    <property type="entry name" value="USP-like"/>
    <property type="match status" value="1"/>
</dbReference>
<dbReference type="OrthoDB" id="9788959at2"/>
<dbReference type="Gene3D" id="3.40.50.620">
    <property type="entry name" value="HUPs"/>
    <property type="match status" value="1"/>
</dbReference>
<evidence type="ECO:0000256" key="2">
    <source>
        <dbReference type="PIRNR" id="PIRNR006276"/>
    </source>
</evidence>
<dbReference type="Pfam" id="PF00582">
    <property type="entry name" value="Usp"/>
    <property type="match status" value="1"/>
</dbReference>
<dbReference type="InterPro" id="IPR006015">
    <property type="entry name" value="Universal_stress_UspA"/>
</dbReference>
<feature type="domain" description="UspA" evidence="3">
    <location>
        <begin position="1"/>
        <end position="136"/>
    </location>
</feature>
<dbReference type="Proteomes" id="UP000320811">
    <property type="component" value="Unassembled WGS sequence"/>
</dbReference>
<dbReference type="AlphaFoldDB" id="A0A561PAZ4"/>
<reference evidence="4 5" key="1">
    <citation type="submission" date="2019-06" db="EMBL/GenBank/DDBJ databases">
        <title>Sorghum-associated microbial communities from plants grown in Nebraska, USA.</title>
        <authorList>
            <person name="Schachtman D."/>
        </authorList>
    </citation>
    <scope>NUCLEOTIDE SEQUENCE [LARGE SCALE GENOMIC DNA]</scope>
    <source>
        <strain evidence="4 5">1209</strain>
    </source>
</reference>
<accession>A0A561PAZ4</accession>
<evidence type="ECO:0000259" key="3">
    <source>
        <dbReference type="Pfam" id="PF00582"/>
    </source>
</evidence>
<dbReference type="PIRSF" id="PIRSF006276">
    <property type="entry name" value="UspA"/>
    <property type="match status" value="1"/>
</dbReference>
<evidence type="ECO:0000313" key="4">
    <source>
        <dbReference type="EMBL" id="TWF35302.1"/>
    </source>
</evidence>
<dbReference type="EMBL" id="VIWO01000009">
    <property type="protein sequence ID" value="TWF35302.1"/>
    <property type="molecule type" value="Genomic_DNA"/>
</dbReference>
<dbReference type="InterPro" id="IPR006016">
    <property type="entry name" value="UspA"/>
</dbReference>
<proteinExistence type="inferred from homology"/>
<dbReference type="PRINTS" id="PR01438">
    <property type="entry name" value="UNVRSLSTRESS"/>
</dbReference>
<keyword evidence="2" id="KW-0963">Cytoplasm</keyword>
<protein>
    <recommendedName>
        <fullName evidence="2">Universal stress protein</fullName>
    </recommendedName>
</protein>
<comment type="subcellular location">
    <subcellularLocation>
        <location evidence="2">Cytoplasm</location>
    </subcellularLocation>
</comment>
<organism evidence="4 5">
    <name type="scientific">Chitinophaga polysaccharea</name>
    <dbReference type="NCBI Taxonomy" id="1293035"/>
    <lineage>
        <taxon>Bacteria</taxon>
        <taxon>Pseudomonadati</taxon>
        <taxon>Bacteroidota</taxon>
        <taxon>Chitinophagia</taxon>
        <taxon>Chitinophagales</taxon>
        <taxon>Chitinophagaceae</taxon>
        <taxon>Chitinophaga</taxon>
    </lineage>
</organism>
<dbReference type="GO" id="GO:0005737">
    <property type="term" value="C:cytoplasm"/>
    <property type="evidence" value="ECO:0007669"/>
    <property type="project" value="UniProtKB-SubCell"/>
</dbReference>
<comment type="caution">
    <text evidence="4">The sequence shown here is derived from an EMBL/GenBank/DDBJ whole genome shotgun (WGS) entry which is preliminary data.</text>
</comment>